<keyword evidence="2" id="KW-1185">Reference proteome</keyword>
<dbReference type="EMBL" id="JARJCN010000007">
    <property type="protein sequence ID" value="KAJ7099519.1"/>
    <property type="molecule type" value="Genomic_DNA"/>
</dbReference>
<organism evidence="1 2">
    <name type="scientific">Mycena belliarum</name>
    <dbReference type="NCBI Taxonomy" id="1033014"/>
    <lineage>
        <taxon>Eukaryota</taxon>
        <taxon>Fungi</taxon>
        <taxon>Dikarya</taxon>
        <taxon>Basidiomycota</taxon>
        <taxon>Agaricomycotina</taxon>
        <taxon>Agaricomycetes</taxon>
        <taxon>Agaricomycetidae</taxon>
        <taxon>Agaricales</taxon>
        <taxon>Marasmiineae</taxon>
        <taxon>Mycenaceae</taxon>
        <taxon>Mycena</taxon>
    </lineage>
</organism>
<accession>A0AAD6XZN6</accession>
<comment type="caution">
    <text evidence="1">The sequence shown here is derived from an EMBL/GenBank/DDBJ whole genome shotgun (WGS) entry which is preliminary data.</text>
</comment>
<name>A0AAD6XZN6_9AGAR</name>
<reference evidence="1" key="1">
    <citation type="submission" date="2023-03" db="EMBL/GenBank/DDBJ databases">
        <title>Massive genome expansion in bonnet fungi (Mycena s.s.) driven by repeated elements and novel gene families across ecological guilds.</title>
        <authorList>
            <consortium name="Lawrence Berkeley National Laboratory"/>
            <person name="Harder C.B."/>
            <person name="Miyauchi S."/>
            <person name="Viragh M."/>
            <person name="Kuo A."/>
            <person name="Thoen E."/>
            <person name="Andreopoulos B."/>
            <person name="Lu D."/>
            <person name="Skrede I."/>
            <person name="Drula E."/>
            <person name="Henrissat B."/>
            <person name="Morin E."/>
            <person name="Kohler A."/>
            <person name="Barry K."/>
            <person name="LaButti K."/>
            <person name="Morin E."/>
            <person name="Salamov A."/>
            <person name="Lipzen A."/>
            <person name="Mereny Z."/>
            <person name="Hegedus B."/>
            <person name="Baldrian P."/>
            <person name="Stursova M."/>
            <person name="Weitz H."/>
            <person name="Taylor A."/>
            <person name="Grigoriev I.V."/>
            <person name="Nagy L.G."/>
            <person name="Martin F."/>
            <person name="Kauserud H."/>
        </authorList>
    </citation>
    <scope>NUCLEOTIDE SEQUENCE</scope>
    <source>
        <strain evidence="1">CBHHK173m</strain>
    </source>
</reference>
<dbReference type="AlphaFoldDB" id="A0AAD6XZN6"/>
<dbReference type="Proteomes" id="UP001222325">
    <property type="component" value="Unassembled WGS sequence"/>
</dbReference>
<sequence>MSLVALPADVHYELFLCLPDFHALNALLLTSRLFYRVFQPRRALILKSVAENLLGIVLGDELIGISAEPDPESNNLSATIKFLFDSRHAIHALEPIVFRVLVQPDTHWDEPKRCPSVTESQRLRRAAYRFARFCALSNEKQQSDFLGCLPTNEVFELVHLVDGLRKIVVSLLDDSDDSGEEYDYGSNGACVSRIVSTGPANIWRLWNSRSSSGFRAMLDQASGLGTDEDDDRDGAFDDAFHHFELSRNLSAFDATRTRALLDVGHHQTQEVLAQLERLMEPPPPPPKRFRPKFRSLQLPRCDSSPTKSTRLPFLPGHINSLPIRSQIPYFTLVLNGEPRIMPLSARQLAEVVDISTLHL</sequence>
<protein>
    <submittedName>
        <fullName evidence="1">Uncharacterized protein</fullName>
    </submittedName>
</protein>
<proteinExistence type="predicted"/>
<evidence type="ECO:0000313" key="1">
    <source>
        <dbReference type="EMBL" id="KAJ7099519.1"/>
    </source>
</evidence>
<gene>
    <name evidence="1" type="ORF">B0H15DRAFT_820563</name>
</gene>
<evidence type="ECO:0000313" key="2">
    <source>
        <dbReference type="Proteomes" id="UP001222325"/>
    </source>
</evidence>